<dbReference type="Gene3D" id="3.30.1360.10">
    <property type="entry name" value="RNA polymerase, RBP11-like subunit"/>
    <property type="match status" value="1"/>
</dbReference>
<dbReference type="NCBIfam" id="TIGR02027">
    <property type="entry name" value="rpoA"/>
    <property type="match status" value="1"/>
</dbReference>
<dbReference type="GO" id="GO:0046983">
    <property type="term" value="F:protein dimerization activity"/>
    <property type="evidence" value="ECO:0007669"/>
    <property type="project" value="InterPro"/>
</dbReference>
<sequence length="317" mass="34780">MSSTAKKTSAKITLEPLDRGFGHTLGNPLRRVLLSSLPGAAVVEAKIDGVLHEYSSIEGVQEDVIDILLNLKGLAIRMFERTEATLRLNKKGPGPVCASDIELESNVEIVNPDHVIANLTKPTELNMTLKVLMGRGYQRAIQGDEGSESPIGTLKLDASFSPVLRVAYQVESARVQQRTNLDKLIIDVETNGTIDPETAVKMGASILRDQLSVIVSLEGSTETEVLTRKSDLDPLLLRPVDELELTVRSANCLKAEHILYIGDLIQKNEQELLKTPNLGKKSMTEIKEVLATRGLSLGMHLENWPPSGLYDDKQKNK</sequence>
<dbReference type="Gene3D" id="2.170.120.12">
    <property type="entry name" value="DNA-directed RNA polymerase, insert domain"/>
    <property type="match status" value="1"/>
</dbReference>
<feature type="domain" description="DNA-directed RNA polymerase RpoA/D/Rpb3-type" evidence="12">
    <location>
        <begin position="9"/>
        <end position="217"/>
    </location>
</feature>
<feature type="region of interest" description="Alpha N-terminal domain (alpha-NTD)" evidence="11">
    <location>
        <begin position="1"/>
        <end position="218"/>
    </location>
</feature>
<dbReference type="Pfam" id="PF01000">
    <property type="entry name" value="RNA_pol_A_bac"/>
    <property type="match status" value="1"/>
</dbReference>
<dbReference type="Pfam" id="PF03118">
    <property type="entry name" value="RNA_pol_A_CTD"/>
    <property type="match status" value="1"/>
</dbReference>
<dbReference type="Proteomes" id="UP000076962">
    <property type="component" value="Unassembled WGS sequence"/>
</dbReference>
<dbReference type="FunFam" id="1.10.150.20:FF:000001">
    <property type="entry name" value="DNA-directed RNA polymerase subunit alpha"/>
    <property type="match status" value="1"/>
</dbReference>
<keyword evidence="7 11" id="KW-0804">Transcription</keyword>
<evidence type="ECO:0000256" key="9">
    <source>
        <dbReference type="ARBA" id="ARBA00033070"/>
    </source>
</evidence>
<dbReference type="GO" id="GO:0005737">
    <property type="term" value="C:cytoplasm"/>
    <property type="evidence" value="ECO:0007669"/>
    <property type="project" value="UniProtKB-ARBA"/>
</dbReference>
<evidence type="ECO:0000256" key="5">
    <source>
        <dbReference type="ARBA" id="ARBA00022679"/>
    </source>
</evidence>
<keyword evidence="5 11" id="KW-0808">Transferase</keyword>
<organism evidence="13 14">
    <name type="scientific">Candidatus Thiomargarita nelsonii</name>
    <dbReference type="NCBI Taxonomy" id="1003181"/>
    <lineage>
        <taxon>Bacteria</taxon>
        <taxon>Pseudomonadati</taxon>
        <taxon>Pseudomonadota</taxon>
        <taxon>Gammaproteobacteria</taxon>
        <taxon>Thiotrichales</taxon>
        <taxon>Thiotrichaceae</taxon>
        <taxon>Thiomargarita</taxon>
    </lineage>
</organism>
<name>A0A176RUW5_9GAMM</name>
<protein>
    <recommendedName>
        <fullName evidence="3 11">DNA-directed RNA polymerase subunit alpha</fullName>
        <shortName evidence="11">RNAP subunit alpha</shortName>
        <ecNumber evidence="2 11">2.7.7.6</ecNumber>
    </recommendedName>
    <alternativeName>
        <fullName evidence="9 11">RNA polymerase subunit alpha</fullName>
    </alternativeName>
    <alternativeName>
        <fullName evidence="8 11">Transcriptase subunit alpha</fullName>
    </alternativeName>
</protein>
<dbReference type="FunFam" id="2.170.120.12:FF:000001">
    <property type="entry name" value="DNA-directed RNA polymerase subunit alpha"/>
    <property type="match status" value="1"/>
</dbReference>
<dbReference type="AlphaFoldDB" id="A0A176RUW5"/>
<keyword evidence="6 11" id="KW-0548">Nucleotidyltransferase</keyword>
<dbReference type="EC" id="2.7.7.6" evidence="2 11"/>
<comment type="caution">
    <text evidence="13">The sequence shown here is derived from an EMBL/GenBank/DDBJ whole genome shotgun (WGS) entry which is preliminary data.</text>
</comment>
<dbReference type="InterPro" id="IPR011260">
    <property type="entry name" value="RNAP_asu_C"/>
</dbReference>
<evidence type="ECO:0000259" key="12">
    <source>
        <dbReference type="SMART" id="SM00662"/>
    </source>
</evidence>
<dbReference type="CDD" id="cd06928">
    <property type="entry name" value="RNAP_alpha_NTD"/>
    <property type="match status" value="1"/>
</dbReference>
<proteinExistence type="inferred from homology"/>
<reference evidence="13 14" key="1">
    <citation type="submission" date="2016-05" db="EMBL/GenBank/DDBJ databases">
        <title>Single-cell genome of chain-forming Candidatus Thiomargarita nelsonii and comparison to other large sulfur-oxidizing bacteria.</title>
        <authorList>
            <person name="Winkel M."/>
            <person name="Salman V."/>
            <person name="Woyke T."/>
            <person name="Schulz-Vogt H."/>
            <person name="Richter M."/>
            <person name="Flood B."/>
            <person name="Bailey J."/>
            <person name="Amann R."/>
            <person name="Mussmann M."/>
        </authorList>
    </citation>
    <scope>NUCLEOTIDE SEQUENCE [LARGE SCALE GENOMIC DNA]</scope>
    <source>
        <strain evidence="13 14">THI036</strain>
    </source>
</reference>
<dbReference type="InterPro" id="IPR036603">
    <property type="entry name" value="RBP11-like"/>
</dbReference>
<dbReference type="InterPro" id="IPR011262">
    <property type="entry name" value="DNA-dir_RNA_pol_insert"/>
</dbReference>
<dbReference type="NCBIfam" id="NF003513">
    <property type="entry name" value="PRK05182.1-2"/>
    <property type="match status" value="1"/>
</dbReference>
<comment type="function">
    <text evidence="11">DNA-dependent RNA polymerase catalyzes the transcription of DNA into RNA using the four ribonucleoside triphosphates as substrates.</text>
</comment>
<dbReference type="GO" id="GO:0003677">
    <property type="term" value="F:DNA binding"/>
    <property type="evidence" value="ECO:0007669"/>
    <property type="project" value="UniProtKB-UniRule"/>
</dbReference>
<evidence type="ECO:0000256" key="7">
    <source>
        <dbReference type="ARBA" id="ARBA00023163"/>
    </source>
</evidence>
<dbReference type="GO" id="GO:0003899">
    <property type="term" value="F:DNA-directed RNA polymerase activity"/>
    <property type="evidence" value="ECO:0007669"/>
    <property type="project" value="UniProtKB-UniRule"/>
</dbReference>
<evidence type="ECO:0000256" key="11">
    <source>
        <dbReference type="HAMAP-Rule" id="MF_00059"/>
    </source>
</evidence>
<keyword evidence="4 11" id="KW-0240">DNA-directed RNA polymerase</keyword>
<evidence type="ECO:0000256" key="6">
    <source>
        <dbReference type="ARBA" id="ARBA00022695"/>
    </source>
</evidence>
<keyword evidence="14" id="KW-1185">Reference proteome</keyword>
<evidence type="ECO:0000256" key="3">
    <source>
        <dbReference type="ARBA" id="ARBA00015972"/>
    </source>
</evidence>
<evidence type="ECO:0000256" key="8">
    <source>
        <dbReference type="ARBA" id="ARBA00032524"/>
    </source>
</evidence>
<comment type="domain">
    <text evidence="11">The N-terminal domain is essential for RNAP assembly and basal transcription, whereas the C-terminal domain is involved in interaction with transcriptional regulators and with upstream promoter elements.</text>
</comment>
<comment type="catalytic activity">
    <reaction evidence="10 11">
        <text>RNA(n) + a ribonucleoside 5'-triphosphate = RNA(n+1) + diphosphate</text>
        <dbReference type="Rhea" id="RHEA:21248"/>
        <dbReference type="Rhea" id="RHEA-COMP:14527"/>
        <dbReference type="Rhea" id="RHEA-COMP:17342"/>
        <dbReference type="ChEBI" id="CHEBI:33019"/>
        <dbReference type="ChEBI" id="CHEBI:61557"/>
        <dbReference type="ChEBI" id="CHEBI:140395"/>
        <dbReference type="EC" id="2.7.7.6"/>
    </reaction>
</comment>
<dbReference type="HAMAP" id="MF_00059">
    <property type="entry name" value="RNApol_bact_RpoA"/>
    <property type="match status" value="1"/>
</dbReference>
<comment type="similarity">
    <text evidence="1 11">Belongs to the RNA polymerase alpha chain family.</text>
</comment>
<dbReference type="SUPFAM" id="SSF55257">
    <property type="entry name" value="RBP11-like subunits of RNA polymerase"/>
    <property type="match status" value="1"/>
</dbReference>
<feature type="region of interest" description="Alpha C-terminal domain (alpha-CTD)" evidence="11">
    <location>
        <begin position="232"/>
        <end position="317"/>
    </location>
</feature>
<comment type="subunit">
    <text evidence="11">Homodimer. The RNAP catalytic core consists of 2 alpha, 1 beta, 1 beta' and 1 omega subunit. When a sigma factor is associated with the core the holoenzyme is formed, which can initiate transcription.</text>
</comment>
<evidence type="ECO:0000313" key="13">
    <source>
        <dbReference type="EMBL" id="OAD19552.1"/>
    </source>
</evidence>
<dbReference type="GO" id="GO:0000428">
    <property type="term" value="C:DNA-directed RNA polymerase complex"/>
    <property type="evidence" value="ECO:0007669"/>
    <property type="project" value="UniProtKB-KW"/>
</dbReference>
<accession>A0A176RUW5</accession>
<evidence type="ECO:0000256" key="1">
    <source>
        <dbReference type="ARBA" id="ARBA00007123"/>
    </source>
</evidence>
<dbReference type="SUPFAM" id="SSF56553">
    <property type="entry name" value="Insert subdomain of RNA polymerase alpha subunit"/>
    <property type="match status" value="1"/>
</dbReference>
<dbReference type="NCBIfam" id="NF003519">
    <property type="entry name" value="PRK05182.2-5"/>
    <property type="match status" value="1"/>
</dbReference>
<dbReference type="GO" id="GO:0006351">
    <property type="term" value="P:DNA-templated transcription"/>
    <property type="evidence" value="ECO:0007669"/>
    <property type="project" value="UniProtKB-UniRule"/>
</dbReference>
<evidence type="ECO:0000256" key="4">
    <source>
        <dbReference type="ARBA" id="ARBA00022478"/>
    </source>
</evidence>
<evidence type="ECO:0000256" key="10">
    <source>
        <dbReference type="ARBA" id="ARBA00048552"/>
    </source>
</evidence>
<evidence type="ECO:0000313" key="14">
    <source>
        <dbReference type="Proteomes" id="UP000076962"/>
    </source>
</evidence>
<dbReference type="Gene3D" id="1.10.150.20">
    <property type="entry name" value="5' to 3' exonuclease, C-terminal subdomain"/>
    <property type="match status" value="1"/>
</dbReference>
<evidence type="ECO:0000256" key="2">
    <source>
        <dbReference type="ARBA" id="ARBA00012418"/>
    </source>
</evidence>
<dbReference type="SUPFAM" id="SSF47789">
    <property type="entry name" value="C-terminal domain of RNA polymerase alpha subunit"/>
    <property type="match status" value="1"/>
</dbReference>
<dbReference type="PATRIC" id="fig|1003181.4.peg.6343"/>
<dbReference type="Pfam" id="PF01193">
    <property type="entry name" value="RNA_pol_L"/>
    <property type="match status" value="1"/>
</dbReference>
<dbReference type="InterPro" id="IPR011263">
    <property type="entry name" value="DNA-dir_RNA_pol_RpoA/D/Rpb3"/>
</dbReference>
<dbReference type="InterPro" id="IPR036643">
    <property type="entry name" value="RNApol_insert_sf"/>
</dbReference>
<dbReference type="InterPro" id="IPR011773">
    <property type="entry name" value="DNA-dir_RpoA"/>
</dbReference>
<dbReference type="SMART" id="SM00662">
    <property type="entry name" value="RPOLD"/>
    <property type="match status" value="1"/>
</dbReference>
<dbReference type="EMBL" id="LUTY01002754">
    <property type="protein sequence ID" value="OAD19552.1"/>
    <property type="molecule type" value="Genomic_DNA"/>
</dbReference>
<gene>
    <name evidence="11" type="primary">rpoA</name>
    <name evidence="13" type="ORF">THIOM_004805</name>
</gene>